<protein>
    <submittedName>
        <fullName evidence="1">Uncharacterized protein</fullName>
    </submittedName>
</protein>
<dbReference type="Gene3D" id="3.40.50.150">
    <property type="entry name" value="Vaccinia Virus protein VP39"/>
    <property type="match status" value="1"/>
</dbReference>
<dbReference type="Proteomes" id="UP000464178">
    <property type="component" value="Chromosome"/>
</dbReference>
<keyword evidence="2" id="KW-1185">Reference proteome</keyword>
<dbReference type="RefSeq" id="WP_162668106.1">
    <property type="nucleotide sequence ID" value="NZ_LR593886.1"/>
</dbReference>
<proteinExistence type="predicted"/>
<dbReference type="EMBL" id="LR593886">
    <property type="protein sequence ID" value="VTR93370.1"/>
    <property type="molecule type" value="Genomic_DNA"/>
</dbReference>
<sequence length="419" mass="45754">MTEIARDDEFEHALDNWVLAAFARGVRSFPELVAALPGAYPTDIARTVYRLRGSVPPDWHDSSPVSVSRAVSPAGWPVEHPLDFDWRFTAHAAALLLDRCGTGVPLVFLGAPSLSREAARRGRRSGVTLVDRNPVIVTAVRESCPGFVAVCTDLVRGEPVMVGDAALAVADPPWYPEHTAAFLWAAARLTRVGGQVLLSLPPEGTRPGISSERVDAVSSATSFGLRLVGIEPRALAYSMPPFEHNALVAAGLTTVPNDWRHGDLATFTVVQRTVERRPCAPGESDDWDEEAVGSVRIKCRKCSADEFRDPTLSGLVTGDMLTSVSRRDPARAAVDVWTSGNRVYRCPGSAIFRVILHCLAREQDPERAVSEALARGLNEVETTLVRRAAGQAVELVQREEWELAEYGHRRQERDLVETV</sequence>
<evidence type="ECO:0000313" key="2">
    <source>
        <dbReference type="Proteomes" id="UP000464178"/>
    </source>
</evidence>
<name>A0A6P2D1V4_9BACT</name>
<dbReference type="InterPro" id="IPR029063">
    <property type="entry name" value="SAM-dependent_MTases_sf"/>
</dbReference>
<dbReference type="AlphaFoldDB" id="A0A6P2D1V4"/>
<accession>A0A6P2D1V4</accession>
<dbReference type="KEGG" id="gms:SOIL9_43440"/>
<organism evidence="1 2">
    <name type="scientific">Gemmata massiliana</name>
    <dbReference type="NCBI Taxonomy" id="1210884"/>
    <lineage>
        <taxon>Bacteria</taxon>
        <taxon>Pseudomonadati</taxon>
        <taxon>Planctomycetota</taxon>
        <taxon>Planctomycetia</taxon>
        <taxon>Gemmatales</taxon>
        <taxon>Gemmataceae</taxon>
        <taxon>Gemmata</taxon>
    </lineage>
</organism>
<dbReference type="SUPFAM" id="SSF53335">
    <property type="entry name" value="S-adenosyl-L-methionine-dependent methyltransferases"/>
    <property type="match status" value="1"/>
</dbReference>
<gene>
    <name evidence="1" type="ORF">SOIL9_43440</name>
</gene>
<reference evidence="1 2" key="1">
    <citation type="submission" date="2019-05" db="EMBL/GenBank/DDBJ databases">
        <authorList>
            <consortium name="Science for Life Laboratories"/>
        </authorList>
    </citation>
    <scope>NUCLEOTIDE SEQUENCE [LARGE SCALE GENOMIC DNA]</scope>
    <source>
        <strain evidence="1">Soil9</strain>
    </source>
</reference>
<evidence type="ECO:0000313" key="1">
    <source>
        <dbReference type="EMBL" id="VTR93370.1"/>
    </source>
</evidence>